<dbReference type="PANTHER" id="PTHR42870">
    <property type="entry name" value="ACETYL-COA C-ACETYLTRANSFERASE"/>
    <property type="match status" value="1"/>
</dbReference>
<dbReference type="Proteomes" id="UP001556692">
    <property type="component" value="Unassembled WGS sequence"/>
</dbReference>
<protein>
    <submittedName>
        <fullName evidence="2">Acetyl-CoA acetyltransferase</fullName>
    </submittedName>
</protein>
<dbReference type="Pfam" id="PF22691">
    <property type="entry name" value="Thiolase_C_1"/>
    <property type="match status" value="1"/>
</dbReference>
<dbReference type="InterPro" id="IPR055140">
    <property type="entry name" value="Thiolase_C_2"/>
</dbReference>
<dbReference type="SUPFAM" id="SSF53901">
    <property type="entry name" value="Thiolase-like"/>
    <property type="match status" value="2"/>
</dbReference>
<sequence>MTTARPEEVAAFADSCAIAGIGQTEFAKRGGITDRTEFHLCCEAIRMAAEDAGLDVHDIDGFASYGPERHEPVLLQVALGIPEIRFSNLVWGAGGGGCTGAVMNAALAVHAGICKHVAVYRSLCQGQYHRYGQYNPGAVGGSYMAPFGLMSPGQKTALPFRRHMHVYGTPVEALGHVAVTFREHAQTNPAALMYGKPMTLEDHANSRMIVDPYRLYDCCLETDGAAAIIVTSKERARDLRQKPTRILAAVQASGEGWGMGPMGSNNMPVETYHTTNAQPVARHLFPMAGISPQDLDCAQIYDAFSSIVIMALEDYGVCEPGEGADFVMQGNLRRDGGKLPTNTAGGLLSEGYLQGFNLIPEAVRQMRGTSLNQVADAETCLVTSGGGGGHKSALILAV</sequence>
<organism evidence="2 3">
    <name type="scientific">Aquibium pacificus</name>
    <dbReference type="NCBI Taxonomy" id="3153579"/>
    <lineage>
        <taxon>Bacteria</taxon>
        <taxon>Pseudomonadati</taxon>
        <taxon>Pseudomonadota</taxon>
        <taxon>Alphaproteobacteria</taxon>
        <taxon>Hyphomicrobiales</taxon>
        <taxon>Phyllobacteriaceae</taxon>
        <taxon>Aquibium</taxon>
    </lineage>
</organism>
<evidence type="ECO:0000259" key="1">
    <source>
        <dbReference type="Pfam" id="PF22691"/>
    </source>
</evidence>
<accession>A0ABV3SJY3</accession>
<dbReference type="PIRSF" id="PIRSF000429">
    <property type="entry name" value="Ac-CoA_Ac_transf"/>
    <property type="match status" value="1"/>
</dbReference>
<keyword evidence="3" id="KW-1185">Reference proteome</keyword>
<reference evidence="2 3" key="1">
    <citation type="submission" date="2024-05" db="EMBL/GenBank/DDBJ databases">
        <authorList>
            <person name="Jiang F."/>
        </authorList>
    </citation>
    <scope>NUCLEOTIDE SEQUENCE [LARGE SCALE GENOMIC DNA]</scope>
    <source>
        <strain evidence="2 3">LZ166</strain>
    </source>
</reference>
<dbReference type="EMBL" id="JBDPGJ010000002">
    <property type="protein sequence ID" value="MEX0405920.1"/>
    <property type="molecule type" value="Genomic_DNA"/>
</dbReference>
<dbReference type="PANTHER" id="PTHR42870:SF1">
    <property type="entry name" value="NON-SPECIFIC LIPID-TRANSFER PROTEIN-LIKE 2"/>
    <property type="match status" value="1"/>
</dbReference>
<gene>
    <name evidence="2" type="ORF">ABGN05_09630</name>
</gene>
<dbReference type="InterPro" id="IPR002155">
    <property type="entry name" value="Thiolase"/>
</dbReference>
<proteinExistence type="predicted"/>
<evidence type="ECO:0000313" key="2">
    <source>
        <dbReference type="EMBL" id="MEX0405920.1"/>
    </source>
</evidence>
<dbReference type="Gene3D" id="3.40.47.10">
    <property type="match status" value="1"/>
</dbReference>
<comment type="caution">
    <text evidence="2">The sequence shown here is derived from an EMBL/GenBank/DDBJ whole genome shotgun (WGS) entry which is preliminary data.</text>
</comment>
<dbReference type="RefSeq" id="WP_367953793.1">
    <property type="nucleotide sequence ID" value="NZ_JBDPGJ010000002.1"/>
</dbReference>
<dbReference type="CDD" id="cd00829">
    <property type="entry name" value="SCP-x_thiolase"/>
    <property type="match status" value="1"/>
</dbReference>
<dbReference type="InterPro" id="IPR016039">
    <property type="entry name" value="Thiolase-like"/>
</dbReference>
<feature type="domain" description="Thiolase C-terminal" evidence="1">
    <location>
        <begin position="272"/>
        <end position="393"/>
    </location>
</feature>
<name>A0ABV3SJY3_9HYPH</name>
<evidence type="ECO:0000313" key="3">
    <source>
        <dbReference type="Proteomes" id="UP001556692"/>
    </source>
</evidence>